<evidence type="ECO:0000256" key="5">
    <source>
        <dbReference type="ARBA" id="ARBA00022853"/>
    </source>
</evidence>
<comment type="subcellular location">
    <subcellularLocation>
        <location evidence="1">Nucleus</location>
    </subcellularLocation>
</comment>
<dbReference type="Pfam" id="PF00076">
    <property type="entry name" value="RRM_1"/>
    <property type="match status" value="1"/>
</dbReference>
<dbReference type="SUPFAM" id="SSF54928">
    <property type="entry name" value="RNA-binding domain, RBD"/>
    <property type="match status" value="1"/>
</dbReference>
<dbReference type="PANTHER" id="PTHR45814">
    <property type="entry name" value="HISTONE-LYSINE N-METHYLTRANSFERASE SETD1"/>
    <property type="match status" value="1"/>
</dbReference>
<dbReference type="PROSITE" id="PS50102">
    <property type="entry name" value="RRM"/>
    <property type="match status" value="1"/>
</dbReference>
<evidence type="ECO:0000256" key="6">
    <source>
        <dbReference type="ARBA" id="ARBA00022884"/>
    </source>
</evidence>
<evidence type="ECO:0000256" key="8">
    <source>
        <dbReference type="PROSITE-ProRule" id="PRU00176"/>
    </source>
</evidence>
<evidence type="ECO:0000256" key="1">
    <source>
        <dbReference type="ARBA" id="ARBA00004123"/>
    </source>
</evidence>
<feature type="region of interest" description="Disordered" evidence="9">
    <location>
        <begin position="1"/>
        <end position="21"/>
    </location>
</feature>
<evidence type="ECO:0000256" key="4">
    <source>
        <dbReference type="ARBA" id="ARBA00022691"/>
    </source>
</evidence>
<evidence type="ECO:0000259" key="10">
    <source>
        <dbReference type="PROSITE" id="PS50102"/>
    </source>
</evidence>
<dbReference type="GO" id="GO:0032259">
    <property type="term" value="P:methylation"/>
    <property type="evidence" value="ECO:0007669"/>
    <property type="project" value="UniProtKB-KW"/>
</dbReference>
<dbReference type="PANTHER" id="PTHR45814:SF2">
    <property type="entry name" value="HISTONE-LYSINE N-METHYLTRANSFERASE SETD1"/>
    <property type="match status" value="1"/>
</dbReference>
<evidence type="ECO:0000256" key="7">
    <source>
        <dbReference type="ARBA" id="ARBA00023242"/>
    </source>
</evidence>
<feature type="compositionally biased region" description="Polar residues" evidence="9">
    <location>
        <begin position="186"/>
        <end position="200"/>
    </location>
</feature>
<dbReference type="AlphaFoldDB" id="A0A7T8GSB4"/>
<evidence type="ECO:0000313" key="12">
    <source>
        <dbReference type="Proteomes" id="UP000595437"/>
    </source>
</evidence>
<dbReference type="EMBL" id="CP045905">
    <property type="protein sequence ID" value="QQP36690.1"/>
    <property type="molecule type" value="Genomic_DNA"/>
</dbReference>
<dbReference type="InterPro" id="IPR000504">
    <property type="entry name" value="RRM_dom"/>
</dbReference>
<dbReference type="Proteomes" id="UP000595437">
    <property type="component" value="Chromosome 16"/>
</dbReference>
<dbReference type="Gene3D" id="3.30.70.330">
    <property type="match status" value="1"/>
</dbReference>
<evidence type="ECO:0000313" key="11">
    <source>
        <dbReference type="EMBL" id="QQP36690.1"/>
    </source>
</evidence>
<dbReference type="InterPro" id="IPR044570">
    <property type="entry name" value="Set1-like"/>
</dbReference>
<name>A0A7T8GSB4_CALRO</name>
<feature type="region of interest" description="Disordered" evidence="9">
    <location>
        <begin position="186"/>
        <end position="216"/>
    </location>
</feature>
<dbReference type="InterPro" id="IPR012677">
    <property type="entry name" value="Nucleotide-bd_a/b_plait_sf"/>
</dbReference>
<proteinExistence type="predicted"/>
<dbReference type="GO" id="GO:0042800">
    <property type="term" value="F:histone H3K4 methyltransferase activity"/>
    <property type="evidence" value="ECO:0007669"/>
    <property type="project" value="InterPro"/>
</dbReference>
<gene>
    <name evidence="11" type="ORF">FKW44_021861</name>
</gene>
<keyword evidence="4" id="KW-0949">S-adenosyl-L-methionine</keyword>
<keyword evidence="6 8" id="KW-0694">RNA-binding</keyword>
<keyword evidence="5" id="KW-0156">Chromatin regulator</keyword>
<keyword evidence="12" id="KW-1185">Reference proteome</keyword>
<feature type="compositionally biased region" description="Basic and acidic residues" evidence="9">
    <location>
        <begin position="203"/>
        <end position="216"/>
    </location>
</feature>
<keyword evidence="7" id="KW-0539">Nucleus</keyword>
<keyword evidence="3" id="KW-0808">Transferase</keyword>
<reference evidence="12" key="1">
    <citation type="submission" date="2021-01" db="EMBL/GenBank/DDBJ databases">
        <title>Caligus Genome Assembly.</title>
        <authorList>
            <person name="Gallardo-Escarate C."/>
        </authorList>
    </citation>
    <scope>NUCLEOTIDE SEQUENCE [LARGE SCALE GENOMIC DNA]</scope>
</reference>
<evidence type="ECO:0000256" key="3">
    <source>
        <dbReference type="ARBA" id="ARBA00022679"/>
    </source>
</evidence>
<sequence length="216" mass="25036">MALLQDDSGPPDPSGGSEDRPLRWVLKRPSWRPRRPRLHFPVDPRSKLPPALARWRRLESLELPVPRFRIDSNYVGTPPTIEVTLENLNDNVDRNFLERLVRKFGNMEELEIYYHPVRRKHLGLARIVFEDVKSARLCVKELHGKSVMGKQLNCYIDPFFASAKKMFDELTTERDSRSETTLTLSPIQINHQANSYNHAPNTDPRESNQRRKDSGG</sequence>
<keyword evidence="2" id="KW-0489">Methyltransferase</keyword>
<organism evidence="11 12">
    <name type="scientific">Caligus rogercresseyi</name>
    <name type="common">Sea louse</name>
    <dbReference type="NCBI Taxonomy" id="217165"/>
    <lineage>
        <taxon>Eukaryota</taxon>
        <taxon>Metazoa</taxon>
        <taxon>Ecdysozoa</taxon>
        <taxon>Arthropoda</taxon>
        <taxon>Crustacea</taxon>
        <taxon>Multicrustacea</taxon>
        <taxon>Hexanauplia</taxon>
        <taxon>Copepoda</taxon>
        <taxon>Siphonostomatoida</taxon>
        <taxon>Caligidae</taxon>
        <taxon>Caligus</taxon>
    </lineage>
</organism>
<evidence type="ECO:0000256" key="9">
    <source>
        <dbReference type="SAM" id="MobiDB-lite"/>
    </source>
</evidence>
<dbReference type="OrthoDB" id="308383at2759"/>
<evidence type="ECO:0000256" key="2">
    <source>
        <dbReference type="ARBA" id="ARBA00022603"/>
    </source>
</evidence>
<dbReference type="GO" id="GO:0048188">
    <property type="term" value="C:Set1C/COMPASS complex"/>
    <property type="evidence" value="ECO:0007669"/>
    <property type="project" value="TreeGrafter"/>
</dbReference>
<feature type="domain" description="RRM" evidence="10">
    <location>
        <begin position="81"/>
        <end position="152"/>
    </location>
</feature>
<protein>
    <recommendedName>
        <fullName evidence="10">RRM domain-containing protein</fullName>
    </recommendedName>
</protein>
<dbReference type="SMART" id="SM00360">
    <property type="entry name" value="RRM"/>
    <property type="match status" value="1"/>
</dbReference>
<accession>A0A7T8GSB4</accession>
<dbReference type="GO" id="GO:0003723">
    <property type="term" value="F:RNA binding"/>
    <property type="evidence" value="ECO:0007669"/>
    <property type="project" value="UniProtKB-UniRule"/>
</dbReference>
<dbReference type="InterPro" id="IPR035979">
    <property type="entry name" value="RBD_domain_sf"/>
</dbReference>